<dbReference type="PANTHER" id="PTHR12302">
    <property type="entry name" value="EBNA2 BINDING PROTEIN P100"/>
    <property type="match status" value="1"/>
</dbReference>
<comment type="caution">
    <text evidence="6">The sequence shown here is derived from an EMBL/GenBank/DDBJ whole genome shotgun (WGS) entry which is preliminary data.</text>
</comment>
<dbReference type="Pfam" id="PF00565">
    <property type="entry name" value="SNase"/>
    <property type="match status" value="1"/>
</dbReference>
<evidence type="ECO:0000256" key="1">
    <source>
        <dbReference type="ARBA" id="ARBA00022722"/>
    </source>
</evidence>
<dbReference type="GO" id="GO:0004519">
    <property type="term" value="F:endonuclease activity"/>
    <property type="evidence" value="ECO:0007669"/>
    <property type="project" value="UniProtKB-KW"/>
</dbReference>
<sequence>MKLAIASLILASTSALADYRVIGITDGDTLTLIDEANQQTKVRISAIDAPERAQPYGQYAKQALSDVCYGKNATIRYVDTDRYGRTVADVSCDGIDAGQHMVSKGMAWVYDKYSSGYEYLYPMQEQAKAATFGLWGDWQNKPVPPSEWRKSK</sequence>
<evidence type="ECO:0000313" key="7">
    <source>
        <dbReference type="Proteomes" id="UP000614287"/>
    </source>
</evidence>
<keyword evidence="7" id="KW-1185">Reference proteome</keyword>
<dbReference type="AlphaFoldDB" id="A0A8J3FXM4"/>
<organism evidence="6 7">
    <name type="scientific">Formosimonas limnophila</name>
    <dbReference type="NCBI Taxonomy" id="1384487"/>
    <lineage>
        <taxon>Bacteria</taxon>
        <taxon>Pseudomonadati</taxon>
        <taxon>Pseudomonadota</taxon>
        <taxon>Betaproteobacteria</taxon>
        <taxon>Burkholderiales</taxon>
        <taxon>Burkholderiaceae</taxon>
        <taxon>Formosimonas</taxon>
    </lineage>
</organism>
<keyword evidence="2" id="KW-0255">Endonuclease</keyword>
<dbReference type="SUPFAM" id="SSF50199">
    <property type="entry name" value="Staphylococcal nuclease"/>
    <property type="match status" value="1"/>
</dbReference>
<dbReference type="GO" id="GO:0016787">
    <property type="term" value="F:hydrolase activity"/>
    <property type="evidence" value="ECO:0007669"/>
    <property type="project" value="UniProtKB-KW"/>
</dbReference>
<feature type="chain" id="PRO_5035266823" description="TNase-like domain-containing protein" evidence="4">
    <location>
        <begin position="18"/>
        <end position="152"/>
    </location>
</feature>
<dbReference type="SMART" id="SM00318">
    <property type="entry name" value="SNc"/>
    <property type="match status" value="1"/>
</dbReference>
<dbReference type="PROSITE" id="PS01123">
    <property type="entry name" value="TNASE_1"/>
    <property type="match status" value="1"/>
</dbReference>
<dbReference type="Gene3D" id="2.40.50.90">
    <property type="match status" value="1"/>
</dbReference>
<accession>A0A8J3FXM4</accession>
<dbReference type="InterPro" id="IPR016071">
    <property type="entry name" value="Staphylococal_nuclease_OB-fold"/>
</dbReference>
<keyword evidence="3" id="KW-0378">Hydrolase</keyword>
<gene>
    <name evidence="6" type="ORF">GCM10009007_03040</name>
</gene>
<dbReference type="PANTHER" id="PTHR12302:SF3">
    <property type="entry name" value="SERINE_THREONINE-PROTEIN KINASE 31"/>
    <property type="match status" value="1"/>
</dbReference>
<feature type="signal peptide" evidence="4">
    <location>
        <begin position="1"/>
        <end position="17"/>
    </location>
</feature>
<dbReference type="PROSITE" id="PS50830">
    <property type="entry name" value="TNASE_3"/>
    <property type="match status" value="1"/>
</dbReference>
<keyword evidence="4" id="KW-0732">Signal</keyword>
<evidence type="ECO:0000256" key="4">
    <source>
        <dbReference type="SAM" id="SignalP"/>
    </source>
</evidence>
<dbReference type="GO" id="GO:0003676">
    <property type="term" value="F:nucleic acid binding"/>
    <property type="evidence" value="ECO:0007669"/>
    <property type="project" value="InterPro"/>
</dbReference>
<dbReference type="InterPro" id="IPR002071">
    <property type="entry name" value="Thermonucl_AS"/>
</dbReference>
<name>A0A8J3FXM4_9BURK</name>
<reference evidence="6" key="2">
    <citation type="submission" date="2020-09" db="EMBL/GenBank/DDBJ databases">
        <authorList>
            <person name="Sun Q."/>
            <person name="Kim S."/>
        </authorList>
    </citation>
    <scope>NUCLEOTIDE SEQUENCE</scope>
    <source>
        <strain evidence="6">KCTC 32501</strain>
    </source>
</reference>
<dbReference type="RefSeq" id="WP_189490666.1">
    <property type="nucleotide sequence ID" value="NZ_BMZG01000002.1"/>
</dbReference>
<keyword evidence="1" id="KW-0540">Nuclease</keyword>
<evidence type="ECO:0000256" key="3">
    <source>
        <dbReference type="ARBA" id="ARBA00022801"/>
    </source>
</evidence>
<proteinExistence type="predicted"/>
<evidence type="ECO:0000259" key="5">
    <source>
        <dbReference type="PROSITE" id="PS50830"/>
    </source>
</evidence>
<reference evidence="6" key="1">
    <citation type="journal article" date="2014" name="Int. J. Syst. Evol. Microbiol.">
        <title>Complete genome sequence of Corynebacterium casei LMG S-19264T (=DSM 44701T), isolated from a smear-ripened cheese.</title>
        <authorList>
            <consortium name="US DOE Joint Genome Institute (JGI-PGF)"/>
            <person name="Walter F."/>
            <person name="Albersmeier A."/>
            <person name="Kalinowski J."/>
            <person name="Ruckert C."/>
        </authorList>
    </citation>
    <scope>NUCLEOTIDE SEQUENCE</scope>
    <source>
        <strain evidence="6">KCTC 32501</strain>
    </source>
</reference>
<evidence type="ECO:0000313" key="6">
    <source>
        <dbReference type="EMBL" id="GHA65989.1"/>
    </source>
</evidence>
<dbReference type="EMBL" id="BMZG01000002">
    <property type="protein sequence ID" value="GHA65989.1"/>
    <property type="molecule type" value="Genomic_DNA"/>
</dbReference>
<dbReference type="InterPro" id="IPR035437">
    <property type="entry name" value="SNase_OB-fold_sf"/>
</dbReference>
<dbReference type="Proteomes" id="UP000614287">
    <property type="component" value="Unassembled WGS sequence"/>
</dbReference>
<protein>
    <recommendedName>
        <fullName evidence="5">TNase-like domain-containing protein</fullName>
    </recommendedName>
</protein>
<feature type="domain" description="TNase-like" evidence="5">
    <location>
        <begin position="15"/>
        <end position="137"/>
    </location>
</feature>
<evidence type="ECO:0000256" key="2">
    <source>
        <dbReference type="ARBA" id="ARBA00022759"/>
    </source>
</evidence>